<gene>
    <name evidence="2" type="ORF">Sradi_7007400</name>
</gene>
<reference evidence="2" key="2">
    <citation type="journal article" date="2024" name="Plant">
        <title>Genomic evolution and insights into agronomic trait innovations of Sesamum species.</title>
        <authorList>
            <person name="Miao H."/>
            <person name="Wang L."/>
            <person name="Qu L."/>
            <person name="Liu H."/>
            <person name="Sun Y."/>
            <person name="Le M."/>
            <person name="Wang Q."/>
            <person name="Wei S."/>
            <person name="Zheng Y."/>
            <person name="Lin W."/>
            <person name="Duan Y."/>
            <person name="Cao H."/>
            <person name="Xiong S."/>
            <person name="Wang X."/>
            <person name="Wei L."/>
            <person name="Li C."/>
            <person name="Ma Q."/>
            <person name="Ju M."/>
            <person name="Zhao R."/>
            <person name="Li G."/>
            <person name="Mu C."/>
            <person name="Tian Q."/>
            <person name="Mei H."/>
            <person name="Zhang T."/>
            <person name="Gao T."/>
            <person name="Zhang H."/>
        </authorList>
    </citation>
    <scope>NUCLEOTIDE SEQUENCE</scope>
    <source>
        <strain evidence="2">G02</strain>
    </source>
</reference>
<accession>A0AAW2JCP1</accession>
<dbReference type="EMBL" id="JACGWJ010000482">
    <property type="protein sequence ID" value="KAL0291958.1"/>
    <property type="molecule type" value="Genomic_DNA"/>
</dbReference>
<proteinExistence type="predicted"/>
<feature type="region of interest" description="Disordered" evidence="1">
    <location>
        <begin position="17"/>
        <end position="66"/>
    </location>
</feature>
<evidence type="ECO:0000313" key="2">
    <source>
        <dbReference type="EMBL" id="KAL0291958.1"/>
    </source>
</evidence>
<protein>
    <submittedName>
        <fullName evidence="2">Uncharacterized protein</fullName>
    </submittedName>
</protein>
<comment type="caution">
    <text evidence="2">The sequence shown here is derived from an EMBL/GenBank/DDBJ whole genome shotgun (WGS) entry which is preliminary data.</text>
</comment>
<evidence type="ECO:0000256" key="1">
    <source>
        <dbReference type="SAM" id="MobiDB-lite"/>
    </source>
</evidence>
<sequence>MNLNDLDHLLGEAEVEVRDGPGQMKSGSVAEKALEHPQALLKDAASPSKESPAQEDDAQVGEKTPSVGMGMRQFTFRALNIFAFLGLL</sequence>
<reference evidence="2" key="1">
    <citation type="submission" date="2020-06" db="EMBL/GenBank/DDBJ databases">
        <authorList>
            <person name="Li T."/>
            <person name="Hu X."/>
            <person name="Zhang T."/>
            <person name="Song X."/>
            <person name="Zhang H."/>
            <person name="Dai N."/>
            <person name="Sheng W."/>
            <person name="Hou X."/>
            <person name="Wei L."/>
        </authorList>
    </citation>
    <scope>NUCLEOTIDE SEQUENCE</scope>
    <source>
        <strain evidence="2">G02</strain>
        <tissue evidence="2">Leaf</tissue>
    </source>
</reference>
<organism evidence="2">
    <name type="scientific">Sesamum radiatum</name>
    <name type="common">Black benniseed</name>
    <dbReference type="NCBI Taxonomy" id="300843"/>
    <lineage>
        <taxon>Eukaryota</taxon>
        <taxon>Viridiplantae</taxon>
        <taxon>Streptophyta</taxon>
        <taxon>Embryophyta</taxon>
        <taxon>Tracheophyta</taxon>
        <taxon>Spermatophyta</taxon>
        <taxon>Magnoliopsida</taxon>
        <taxon>eudicotyledons</taxon>
        <taxon>Gunneridae</taxon>
        <taxon>Pentapetalae</taxon>
        <taxon>asterids</taxon>
        <taxon>lamiids</taxon>
        <taxon>Lamiales</taxon>
        <taxon>Pedaliaceae</taxon>
        <taxon>Sesamum</taxon>
    </lineage>
</organism>
<dbReference type="AlphaFoldDB" id="A0AAW2JCP1"/>
<name>A0AAW2JCP1_SESRA</name>